<organism evidence="2 3">
    <name type="scientific">Parthenolecanium corni</name>
    <dbReference type="NCBI Taxonomy" id="536013"/>
    <lineage>
        <taxon>Eukaryota</taxon>
        <taxon>Metazoa</taxon>
        <taxon>Ecdysozoa</taxon>
        <taxon>Arthropoda</taxon>
        <taxon>Hexapoda</taxon>
        <taxon>Insecta</taxon>
        <taxon>Pterygota</taxon>
        <taxon>Neoptera</taxon>
        <taxon>Paraneoptera</taxon>
        <taxon>Hemiptera</taxon>
        <taxon>Sternorrhyncha</taxon>
        <taxon>Coccoidea</taxon>
        <taxon>Coccidae</taxon>
        <taxon>Parthenolecanium</taxon>
    </lineage>
</organism>
<feature type="region of interest" description="Disordered" evidence="1">
    <location>
        <begin position="175"/>
        <end position="250"/>
    </location>
</feature>
<feature type="region of interest" description="Disordered" evidence="1">
    <location>
        <begin position="1"/>
        <end position="36"/>
    </location>
</feature>
<dbReference type="Proteomes" id="UP001367676">
    <property type="component" value="Unassembled WGS sequence"/>
</dbReference>
<feature type="compositionally biased region" description="Polar residues" evidence="1">
    <location>
        <begin position="1"/>
        <end position="10"/>
    </location>
</feature>
<proteinExistence type="predicted"/>
<sequence length="290" mass="32050">MVQYRSSILTSVEPPPQKRKPMNVPRIPVQNSHSGEPKLEEACEKCGNLAFQMSKVTQPSFDVMKDETSKVKERTMTSGNNDFEQPITMSGRLPRSCVNKRQLNEILLGVPQDLIADQVTTTTDKCTVLFAGGQTASFRITEVREGRRIIQQPAVLVELESGKALPVIPVQLLGNKASTGGATSTATDPQKRDATESSRKDTQLKNAERVEDFTAPINSEHTDQQPSTLSGSKTNSGMKDCPMNGPKQESKKSRLYYNVICKCLKTDKPEEPPARDTLRRKAMCEALQPD</sequence>
<evidence type="ECO:0000256" key="1">
    <source>
        <dbReference type="SAM" id="MobiDB-lite"/>
    </source>
</evidence>
<accession>A0AAN9Y5I9</accession>
<reference evidence="2 3" key="1">
    <citation type="submission" date="2024-03" db="EMBL/GenBank/DDBJ databases">
        <title>Adaptation during the transition from Ophiocordyceps entomopathogen to insect associate is accompanied by gene loss and intensified selection.</title>
        <authorList>
            <person name="Ward C.M."/>
            <person name="Onetto C.A."/>
            <person name="Borneman A.R."/>
        </authorList>
    </citation>
    <scope>NUCLEOTIDE SEQUENCE [LARGE SCALE GENOMIC DNA]</scope>
    <source>
        <strain evidence="2">AWRI1</strain>
        <tissue evidence="2">Single Adult Female</tissue>
    </source>
</reference>
<dbReference type="EMBL" id="JBBCAQ010000022">
    <property type="protein sequence ID" value="KAK7590748.1"/>
    <property type="molecule type" value="Genomic_DNA"/>
</dbReference>
<dbReference type="AlphaFoldDB" id="A0AAN9Y5I9"/>
<protein>
    <submittedName>
        <fullName evidence="2">Uncharacterized protein</fullName>
    </submittedName>
</protein>
<gene>
    <name evidence="2" type="ORF">V9T40_002361</name>
</gene>
<keyword evidence="3" id="KW-1185">Reference proteome</keyword>
<comment type="caution">
    <text evidence="2">The sequence shown here is derived from an EMBL/GenBank/DDBJ whole genome shotgun (WGS) entry which is preliminary data.</text>
</comment>
<evidence type="ECO:0000313" key="3">
    <source>
        <dbReference type="Proteomes" id="UP001367676"/>
    </source>
</evidence>
<name>A0AAN9Y5I9_9HEMI</name>
<feature type="compositionally biased region" description="Low complexity" evidence="1">
    <location>
        <begin position="177"/>
        <end position="187"/>
    </location>
</feature>
<feature type="compositionally biased region" description="Basic and acidic residues" evidence="1">
    <location>
        <begin position="189"/>
        <end position="212"/>
    </location>
</feature>
<evidence type="ECO:0000313" key="2">
    <source>
        <dbReference type="EMBL" id="KAK7590748.1"/>
    </source>
</evidence>
<feature type="compositionally biased region" description="Polar residues" evidence="1">
    <location>
        <begin position="216"/>
        <end position="237"/>
    </location>
</feature>